<name>A0A8H4RUU6_9HELO</name>
<feature type="region of interest" description="Disordered" evidence="1">
    <location>
        <begin position="590"/>
        <end position="617"/>
    </location>
</feature>
<evidence type="ECO:0000256" key="1">
    <source>
        <dbReference type="SAM" id="MobiDB-lite"/>
    </source>
</evidence>
<feature type="compositionally biased region" description="Polar residues" evidence="1">
    <location>
        <begin position="1066"/>
        <end position="1085"/>
    </location>
</feature>
<evidence type="ECO:0000313" key="3">
    <source>
        <dbReference type="Proteomes" id="UP000566819"/>
    </source>
</evidence>
<dbReference type="AlphaFoldDB" id="A0A8H4RUU6"/>
<accession>A0A8H4RUU6</accession>
<feature type="compositionally biased region" description="Basic and acidic residues" evidence="1">
    <location>
        <begin position="962"/>
        <end position="974"/>
    </location>
</feature>
<sequence>MSFSRAAHQLRPCFRAAARPSVARPQLYRQVARRTYASGGHGSAKAGGDAIWAAGAIAVTVPSCWYILSSTPDAAHGHESGHAKGHEKHEKHEEEPEEEAKEDSKDNGEESEDKADSDDADKSEDSESSGEDKETNTPDTSDDEEKVNENSDKQSEDGKDNEDAPKDKAAASKPAGDKPTQSGKQEGLSNADTKHSVDISKDPSTNKKGEGALETAKVKGSLDPKRSQPEKIIHTVASMTYSMEVDVRGTPRDSFTPTLVGRTTQATTPAHRASLKRPAHITLPPIDPSIRPDPRSQYHAFVRHLTALNLPGPRSESQETDKSYPNWMARFCIEPTRCQDSDNGCLAVTVPCATYGKIDWRLRRFHRNESGFDSGWKISDGCNWVCCGCFAVSVLSCGLLYCLPVCTMRTGIRGMYGIKGNFGADIALSILCPGCTLAQCDREVRAREGQTNLINSKGYQKYKDQLACRPQYEMEEPRPTTPLRYISPRRISEVPIDAPSDADSTMVHLSEELDTNNNSTVNGQIKETNLESSIPIGASKELAKKVQNPCLRDRGTDKEPYKKNKPMIYLPTGAAYQTRDGLRRNKSLKRRYDENSASQNQVPTSSKPPAHKKRDLGCRDTNLKASKFPRTVSKASGRNADPRHVTIEEVPDSYFSATPRTPSRSFLQGDERDILANKNPSLSGQHELIDCAIVDTTIQNTHLLTECVLVRDPDAQISEDFEHGLSACDTVSQAHSISQHALGNRKKVNRESIVNHVLQHYLIDCDTVSMTPQSYVNDLPQHHLQDCSPGTANLNTEVHTSLSQHTLSECKPADPKLIQNFQQLVKYQHALIDCGTEVGNDAREANAGHAQKVFDSCQQTACEGRSEDDDSQHTLRAIKTICVRPSQSRYLRTRRSLTPSSKQELSYVHDFTECQIDQIMLEYILSGENVSKQHDLYDCSGEGSGTRKVLLDPSGNDGFRFPSDKTPEIGRRPSDVTLKSSMVQGPKQHRLSSCPVPGTGHNDSSTCDDSRRESYSFELLDALKGLMRKDGEKGISKRNIPAKNLIQDSGSTKTLKVYIDGSSSETLNDQNGYQHHGNHGNQVTQEQERGRQRVKDAYLLTGVTNDTRPCESSAQCALERLLASQSNRRDAAVEPLRLKQRKHGYNTVRQARSDKGLSTTREGEADGDLQLKKGQKS</sequence>
<feature type="region of interest" description="Disordered" evidence="1">
    <location>
        <begin position="1125"/>
        <end position="1177"/>
    </location>
</feature>
<feature type="region of interest" description="Disordered" evidence="1">
    <location>
        <begin position="1066"/>
        <end position="1090"/>
    </location>
</feature>
<reference evidence="2 3" key="1">
    <citation type="submission" date="2020-03" db="EMBL/GenBank/DDBJ databases">
        <title>Draft Genome Sequence of Cudoniella acicularis.</title>
        <authorList>
            <person name="Buettner E."/>
            <person name="Kellner H."/>
        </authorList>
    </citation>
    <scope>NUCLEOTIDE SEQUENCE [LARGE SCALE GENOMIC DNA]</scope>
    <source>
        <strain evidence="2 3">DSM 108380</strain>
    </source>
</reference>
<comment type="caution">
    <text evidence="2">The sequence shown here is derived from an EMBL/GenBank/DDBJ whole genome shotgun (WGS) entry which is preliminary data.</text>
</comment>
<feature type="compositionally biased region" description="Basic and acidic residues" evidence="1">
    <location>
        <begin position="192"/>
        <end position="231"/>
    </location>
</feature>
<dbReference type="Proteomes" id="UP000566819">
    <property type="component" value="Unassembled WGS sequence"/>
</dbReference>
<feature type="compositionally biased region" description="Polar residues" evidence="1">
    <location>
        <begin position="655"/>
        <end position="666"/>
    </location>
</feature>
<dbReference type="OrthoDB" id="4590707at2759"/>
<gene>
    <name evidence="2" type="ORF">G7Y89_g2237</name>
</gene>
<dbReference type="EMBL" id="JAAMPI010000095">
    <property type="protein sequence ID" value="KAF4635866.1"/>
    <property type="molecule type" value="Genomic_DNA"/>
</dbReference>
<dbReference type="Pfam" id="PF04749">
    <property type="entry name" value="PLAC8"/>
    <property type="match status" value="1"/>
</dbReference>
<organism evidence="2 3">
    <name type="scientific">Cudoniella acicularis</name>
    <dbReference type="NCBI Taxonomy" id="354080"/>
    <lineage>
        <taxon>Eukaryota</taxon>
        <taxon>Fungi</taxon>
        <taxon>Dikarya</taxon>
        <taxon>Ascomycota</taxon>
        <taxon>Pezizomycotina</taxon>
        <taxon>Leotiomycetes</taxon>
        <taxon>Helotiales</taxon>
        <taxon>Tricladiaceae</taxon>
        <taxon>Cudoniella</taxon>
    </lineage>
</organism>
<keyword evidence="3" id="KW-1185">Reference proteome</keyword>
<protein>
    <submittedName>
        <fullName evidence="2">Uncharacterized protein</fullName>
    </submittedName>
</protein>
<feature type="compositionally biased region" description="Basic and acidic residues" evidence="1">
    <location>
        <begin position="147"/>
        <end position="170"/>
    </location>
</feature>
<feature type="compositionally biased region" description="Acidic residues" evidence="1">
    <location>
        <begin position="109"/>
        <end position="129"/>
    </location>
</feature>
<feature type="compositionally biased region" description="Basic and acidic residues" evidence="1">
    <location>
        <begin position="75"/>
        <end position="94"/>
    </location>
</feature>
<feature type="region of interest" description="Disordered" evidence="1">
    <location>
        <begin position="74"/>
        <end position="231"/>
    </location>
</feature>
<feature type="region of interest" description="Disordered" evidence="1">
    <location>
        <begin position="952"/>
        <end position="1011"/>
    </location>
</feature>
<evidence type="ECO:0000313" key="2">
    <source>
        <dbReference type="EMBL" id="KAF4635866.1"/>
    </source>
</evidence>
<proteinExistence type="predicted"/>
<feature type="compositionally biased region" description="Polar residues" evidence="1">
    <location>
        <begin position="595"/>
        <end position="607"/>
    </location>
</feature>
<feature type="compositionally biased region" description="Polar residues" evidence="1">
    <location>
        <begin position="180"/>
        <end position="191"/>
    </location>
</feature>
<dbReference type="InterPro" id="IPR006461">
    <property type="entry name" value="PLAC_motif_containing"/>
</dbReference>
<feature type="region of interest" description="Disordered" evidence="1">
    <location>
        <begin position="645"/>
        <end position="666"/>
    </location>
</feature>